<dbReference type="Pfam" id="PF01527">
    <property type="entry name" value="HTH_Tnp_1"/>
    <property type="match status" value="1"/>
</dbReference>
<dbReference type="Proteomes" id="UP001183817">
    <property type="component" value="Unassembled WGS sequence"/>
</dbReference>
<evidence type="ECO:0000256" key="1">
    <source>
        <dbReference type="SAM" id="MobiDB-lite"/>
    </source>
</evidence>
<accession>A0ABU2BK98</accession>
<feature type="region of interest" description="Disordered" evidence="1">
    <location>
        <begin position="106"/>
        <end position="128"/>
    </location>
</feature>
<keyword evidence="3" id="KW-1185">Reference proteome</keyword>
<evidence type="ECO:0000313" key="2">
    <source>
        <dbReference type="EMBL" id="MDR7359065.1"/>
    </source>
</evidence>
<comment type="caution">
    <text evidence="2">The sequence shown here is derived from an EMBL/GenBank/DDBJ whole genome shotgun (WGS) entry which is preliminary data.</text>
</comment>
<reference evidence="2 3" key="1">
    <citation type="submission" date="2023-07" db="EMBL/GenBank/DDBJ databases">
        <title>Sequencing the genomes of 1000 actinobacteria strains.</title>
        <authorList>
            <person name="Klenk H.-P."/>
        </authorList>
    </citation>
    <scope>NUCLEOTIDE SEQUENCE [LARGE SCALE GENOMIC DNA]</scope>
    <source>
        <strain evidence="2 3">DSM 20167</strain>
    </source>
</reference>
<dbReference type="Gene3D" id="1.10.10.10">
    <property type="entry name" value="Winged helix-like DNA-binding domain superfamily/Winged helix DNA-binding domain"/>
    <property type="match status" value="1"/>
</dbReference>
<sequence length="157" mass="17880">MRQNSSLTAEQRLAAVDLFEQGIGHKAVSSRLNAGEHAVRGLEKRFRIWGRAALESKPTNQVYSFEFKLAVVRQFLDGEATLMELAQRHRLSSPNLLRTWVRTYREQGEDGLRPKTASGAEAGGPTELEKLRRENQRLQAENAYLKKVRALRNQPPR</sequence>
<protein>
    <submittedName>
        <fullName evidence="2">Transposase-like protein</fullName>
    </submittedName>
</protein>
<dbReference type="PANTHER" id="PTHR33795:SF1">
    <property type="entry name" value="INSERTION ELEMENT IS150 PROTEIN INSJ"/>
    <property type="match status" value="1"/>
</dbReference>
<dbReference type="RefSeq" id="WP_310291266.1">
    <property type="nucleotide sequence ID" value="NZ_BAAAWO010000001.1"/>
</dbReference>
<organism evidence="2 3">
    <name type="scientific">Paeniglutamicibacter sulfureus</name>
    <dbReference type="NCBI Taxonomy" id="43666"/>
    <lineage>
        <taxon>Bacteria</taxon>
        <taxon>Bacillati</taxon>
        <taxon>Actinomycetota</taxon>
        <taxon>Actinomycetes</taxon>
        <taxon>Micrococcales</taxon>
        <taxon>Micrococcaceae</taxon>
        <taxon>Paeniglutamicibacter</taxon>
    </lineage>
</organism>
<dbReference type="EMBL" id="JAVDYI010000001">
    <property type="protein sequence ID" value="MDR7359065.1"/>
    <property type="molecule type" value="Genomic_DNA"/>
</dbReference>
<dbReference type="PANTHER" id="PTHR33795">
    <property type="entry name" value="INSERTION ELEMENT IS150 PROTEIN INSJ"/>
    <property type="match status" value="1"/>
</dbReference>
<dbReference type="InterPro" id="IPR052057">
    <property type="entry name" value="IS150/IS1296_orfA-like"/>
</dbReference>
<dbReference type="InterPro" id="IPR002514">
    <property type="entry name" value="Transposase_8"/>
</dbReference>
<dbReference type="SUPFAM" id="SSF46689">
    <property type="entry name" value="Homeodomain-like"/>
    <property type="match status" value="1"/>
</dbReference>
<evidence type="ECO:0000313" key="3">
    <source>
        <dbReference type="Proteomes" id="UP001183817"/>
    </source>
</evidence>
<dbReference type="InterPro" id="IPR036388">
    <property type="entry name" value="WH-like_DNA-bd_sf"/>
</dbReference>
<gene>
    <name evidence="2" type="ORF">J2S64_002756</name>
</gene>
<dbReference type="InterPro" id="IPR009057">
    <property type="entry name" value="Homeodomain-like_sf"/>
</dbReference>
<proteinExistence type="predicted"/>
<name>A0ABU2BK98_9MICC</name>